<organism evidence="1 2">
    <name type="scientific">Methylocaldum szegediense</name>
    <dbReference type="NCBI Taxonomy" id="73780"/>
    <lineage>
        <taxon>Bacteria</taxon>
        <taxon>Pseudomonadati</taxon>
        <taxon>Pseudomonadota</taxon>
        <taxon>Gammaproteobacteria</taxon>
        <taxon>Methylococcales</taxon>
        <taxon>Methylococcaceae</taxon>
        <taxon>Methylocaldum</taxon>
    </lineage>
</organism>
<keyword evidence="2" id="KW-1185">Reference proteome</keyword>
<protein>
    <submittedName>
        <fullName evidence="1">Uncharacterized protein</fullName>
    </submittedName>
</protein>
<evidence type="ECO:0000313" key="2">
    <source>
        <dbReference type="Proteomes" id="UP001162030"/>
    </source>
</evidence>
<dbReference type="Proteomes" id="UP001162030">
    <property type="component" value="Chromosome"/>
</dbReference>
<proteinExistence type="predicted"/>
<dbReference type="EMBL" id="OX458333">
    <property type="protein sequence ID" value="CAI8903724.1"/>
    <property type="molecule type" value="Genomic_DNA"/>
</dbReference>
<reference evidence="1 2" key="1">
    <citation type="submission" date="2023-03" db="EMBL/GenBank/DDBJ databases">
        <authorList>
            <person name="Pearce D."/>
        </authorList>
    </citation>
    <scope>NUCLEOTIDE SEQUENCE [LARGE SCALE GENOMIC DNA]</scope>
    <source>
        <strain evidence="1">Msz</strain>
    </source>
</reference>
<evidence type="ECO:0000313" key="1">
    <source>
        <dbReference type="EMBL" id="CAI8903724.1"/>
    </source>
</evidence>
<gene>
    <name evidence="1" type="ORF">MSZNOR_3499</name>
</gene>
<sequence length="69" mass="7293">MQAPSTSPLSRRSRAEAKAIGYSHLEVAGVTDNNRAVFSRFLGGVAVLIDLTARKDSDGYGGDSVHGCR</sequence>
<name>A0ABM9I5G8_9GAMM</name>
<accession>A0ABM9I5G8</accession>